<protein>
    <submittedName>
        <fullName evidence="4">Uncharacterized protein</fullName>
    </submittedName>
</protein>
<accession>A0ABS9JUW6</accession>
<dbReference type="EMBL" id="JAKKZF010000328">
    <property type="protein sequence ID" value="MCG0069361.1"/>
    <property type="molecule type" value="Genomic_DNA"/>
</dbReference>
<dbReference type="Proteomes" id="UP001299012">
    <property type="component" value="Unassembled WGS sequence"/>
</dbReference>
<evidence type="ECO:0000313" key="4">
    <source>
        <dbReference type="EMBL" id="MCG0069361.1"/>
    </source>
</evidence>
<proteinExistence type="predicted"/>
<name>A0ABS9JUW6_9ACTN</name>
<feature type="transmembrane region" description="Helical" evidence="3">
    <location>
        <begin position="108"/>
        <end position="130"/>
    </location>
</feature>
<keyword evidence="3" id="KW-0812">Transmembrane</keyword>
<keyword evidence="3" id="KW-0472">Membrane</keyword>
<feature type="transmembrane region" description="Helical" evidence="3">
    <location>
        <begin position="20"/>
        <end position="43"/>
    </location>
</feature>
<feature type="compositionally biased region" description="Acidic residues" evidence="2">
    <location>
        <begin position="331"/>
        <end position="343"/>
    </location>
</feature>
<keyword evidence="5" id="KW-1185">Reference proteome</keyword>
<evidence type="ECO:0000256" key="2">
    <source>
        <dbReference type="SAM" id="MobiDB-lite"/>
    </source>
</evidence>
<organism evidence="4 5">
    <name type="scientific">Streptomyces tricolor</name>
    <dbReference type="NCBI Taxonomy" id="68277"/>
    <lineage>
        <taxon>Bacteria</taxon>
        <taxon>Bacillati</taxon>
        <taxon>Actinomycetota</taxon>
        <taxon>Actinomycetes</taxon>
        <taxon>Kitasatosporales</taxon>
        <taxon>Streptomycetaceae</taxon>
        <taxon>Streptomyces</taxon>
        <taxon>Streptomyces violaceoruber group</taxon>
    </lineage>
</organism>
<feature type="transmembrane region" description="Helical" evidence="3">
    <location>
        <begin position="49"/>
        <end position="72"/>
    </location>
</feature>
<feature type="region of interest" description="Disordered" evidence="2">
    <location>
        <begin position="316"/>
        <end position="343"/>
    </location>
</feature>
<reference evidence="4 5" key="1">
    <citation type="submission" date="2022-01" db="EMBL/GenBank/DDBJ databases">
        <title>Draft Genome Sequences of Seven Type Strains of the Genus Streptomyces.</title>
        <authorList>
            <person name="Aziz S."/>
            <person name="Coretto E."/>
            <person name="Chronakova A."/>
            <person name="Sproer C."/>
            <person name="Huber K."/>
            <person name="Nouioui I."/>
            <person name="Gross H."/>
        </authorList>
    </citation>
    <scope>NUCLEOTIDE SEQUENCE [LARGE SCALE GENOMIC DNA]</scope>
    <source>
        <strain evidence="4 5">DSM 41685</strain>
    </source>
</reference>
<evidence type="ECO:0000313" key="5">
    <source>
        <dbReference type="Proteomes" id="UP001299012"/>
    </source>
</evidence>
<comment type="caution">
    <text evidence="4">The sequence shown here is derived from an EMBL/GenBank/DDBJ whole genome shotgun (WGS) entry which is preliminary data.</text>
</comment>
<dbReference type="RefSeq" id="WP_086697555.1">
    <property type="nucleotide sequence ID" value="NZ_JAKKZF010000328.1"/>
</dbReference>
<gene>
    <name evidence="4" type="ORF">L0F81_39910</name>
</gene>
<sequence length="343" mass="36827">MFKNKGEKDGLSWSPRTLVLSVLGTITLGVAVLSVAVSYRILVPHFGGWAAPTVAALDALWVVLQATEILAGNNTERAARVRRAGLFLTAVIAAVPTADLIQTGTGEGLGLAVVLTPVAIVSTKGVWWLVLPSLGRKVSPATRQAIATRRQEVADRIEQMEADAADKEELLRVAQRLNERVTRAETDYRLSALKAQQTMIETLHAQAETTATTISEKSLPALVARIELPELDGWEPSAPTLPVTSRGAAVTLEDLAAVKGVPVPRPGEPLDDDQLDVVVRYLRYSEDPPRSYRATAKALHAAGFISSEERVRHACREMKRTEAADAGASETADEDGAEEPYGA</sequence>
<evidence type="ECO:0000256" key="3">
    <source>
        <dbReference type="SAM" id="Phobius"/>
    </source>
</evidence>
<feature type="transmembrane region" description="Helical" evidence="3">
    <location>
        <begin position="84"/>
        <end position="102"/>
    </location>
</feature>
<keyword evidence="1" id="KW-0175">Coiled coil</keyword>
<evidence type="ECO:0000256" key="1">
    <source>
        <dbReference type="SAM" id="Coils"/>
    </source>
</evidence>
<keyword evidence="3" id="KW-1133">Transmembrane helix</keyword>
<feature type="coiled-coil region" evidence="1">
    <location>
        <begin position="143"/>
        <end position="187"/>
    </location>
</feature>